<proteinExistence type="predicted"/>
<evidence type="ECO:0000313" key="2">
    <source>
        <dbReference type="Proteomes" id="UP001302493"/>
    </source>
</evidence>
<organism evidence="1 2">
    <name type="scientific">Brevundimonas nasdae</name>
    <dbReference type="NCBI Taxonomy" id="172043"/>
    <lineage>
        <taxon>Bacteria</taxon>
        <taxon>Pseudomonadati</taxon>
        <taxon>Pseudomonadota</taxon>
        <taxon>Alphaproteobacteria</taxon>
        <taxon>Caulobacterales</taxon>
        <taxon>Caulobacteraceae</taxon>
        <taxon>Brevundimonas</taxon>
    </lineage>
</organism>
<protein>
    <submittedName>
        <fullName evidence="1">2OG-Fe(II) oxygenase family protein</fullName>
    </submittedName>
</protein>
<dbReference type="EMBL" id="CP119180">
    <property type="protein sequence ID" value="WOB79538.1"/>
    <property type="molecule type" value="Genomic_DNA"/>
</dbReference>
<reference evidence="1" key="1">
    <citation type="submission" date="2023-03" db="EMBL/GenBank/DDBJ databases">
        <title>Genome sequence of Brevundimonas nasdae SJTX8.</title>
        <authorList>
            <person name="Liang R."/>
        </authorList>
    </citation>
    <scope>NUCLEOTIDE SEQUENCE</scope>
    <source>
        <strain evidence="1">X8</strain>
    </source>
</reference>
<evidence type="ECO:0000313" key="1">
    <source>
        <dbReference type="EMBL" id="WOB79538.1"/>
    </source>
</evidence>
<sequence length="202" mass="22376">MHQILSATQEWTRSIHLHEGQDVDLPVSELDQMSDSERVAFERSLTASSSDSLQYVFDTVRISAAITDGRPVSAPMVAVHRFVNSAPFLRFVSQVSGMTDLAFADVMATRYLPGHFLTAHGDENPRERRRLAYVLNMTPQWRADWGGILMFLDDDGHVAEGYVPAFNALNLFSVPQTHAVSLVSHLASTPRLSVTGWIHAAA</sequence>
<accession>A0ACD4VNI8</accession>
<gene>
    <name evidence="1" type="ORF">PZA08_05045</name>
</gene>
<dbReference type="Proteomes" id="UP001302493">
    <property type="component" value="Chromosome"/>
</dbReference>
<keyword evidence="2" id="KW-1185">Reference proteome</keyword>
<name>A0ACD4VNI8_9CAUL</name>